<keyword evidence="4" id="KW-1185">Reference proteome</keyword>
<feature type="domain" description="HTH OST-type" evidence="2">
    <location>
        <begin position="9"/>
        <end position="92"/>
    </location>
</feature>
<evidence type="ECO:0000313" key="4">
    <source>
        <dbReference type="Proteomes" id="UP000298663"/>
    </source>
</evidence>
<dbReference type="EMBL" id="AZBU02000002">
    <property type="protein sequence ID" value="TKR93960.1"/>
    <property type="molecule type" value="Genomic_DNA"/>
</dbReference>
<dbReference type="PROSITE" id="PS51644">
    <property type="entry name" value="HTH_OST"/>
    <property type="match status" value="1"/>
</dbReference>
<feature type="compositionally biased region" description="Basic and acidic residues" evidence="1">
    <location>
        <begin position="276"/>
        <end position="312"/>
    </location>
</feature>
<sequence>MSTEESNEELQEIGRRLRATLLPEGEEGMSFNRMFRQYRKSFLNSLPLDDWPEELNIGKYGFDSPIDFVRNMPGYAALKSQGNGTYRVKATQSQATAHVADLVRRTFNDPSIVAKNARRRADAHGRFGIQQHLSEPPKPAPSRISDISAVPEEQFYNADGSPNFDWCFAKRKPEPPQNPVLSSYKKNLCPTSAPPNVSAEEAATRIYFNVPFPITKKSEESNGLVRAIRSSGSTSSRRSKYKTSTEDFHDDVFHPIPVSSGPRPIEEVLAGMDNDQEQKKVKESKKPKEQEQKNAKEEEQKKPVEKEQILQERKDQKSIVRKIYERMLMGADFYKLMDKVIPDNDERRIIFMAMMTRHSDKFVFTFTKSGLLVKPVYPRL</sequence>
<proteinExistence type="predicted"/>
<feature type="compositionally biased region" description="Basic and acidic residues" evidence="1">
    <location>
        <begin position="243"/>
        <end position="253"/>
    </location>
</feature>
<dbReference type="Gene3D" id="3.30.420.610">
    <property type="entry name" value="LOTUS domain-like"/>
    <property type="match status" value="1"/>
</dbReference>
<reference evidence="3 4" key="1">
    <citation type="journal article" date="2015" name="Genome Biol.">
        <title>Comparative genomics of Steinernema reveals deeply conserved gene regulatory networks.</title>
        <authorList>
            <person name="Dillman A.R."/>
            <person name="Macchietto M."/>
            <person name="Porter C.F."/>
            <person name="Rogers A."/>
            <person name="Williams B."/>
            <person name="Antoshechkin I."/>
            <person name="Lee M.M."/>
            <person name="Goodwin Z."/>
            <person name="Lu X."/>
            <person name="Lewis E.E."/>
            <person name="Goodrich-Blair H."/>
            <person name="Stock S.P."/>
            <person name="Adams B.J."/>
            <person name="Sternberg P.W."/>
            <person name="Mortazavi A."/>
        </authorList>
    </citation>
    <scope>NUCLEOTIDE SEQUENCE [LARGE SCALE GENOMIC DNA]</scope>
    <source>
        <strain evidence="3 4">ALL</strain>
    </source>
</reference>
<dbReference type="InterPro" id="IPR041966">
    <property type="entry name" value="LOTUS-like"/>
</dbReference>
<feature type="region of interest" description="Disordered" evidence="1">
    <location>
        <begin position="225"/>
        <end position="312"/>
    </location>
</feature>
<dbReference type="Proteomes" id="UP000298663">
    <property type="component" value="Unassembled WGS sequence"/>
</dbReference>
<gene>
    <name evidence="3" type="ORF">L596_008318</name>
</gene>
<dbReference type="InterPro" id="IPR025605">
    <property type="entry name" value="OST-HTH/LOTUS_dom"/>
</dbReference>
<organism evidence="3 4">
    <name type="scientific">Steinernema carpocapsae</name>
    <name type="common">Entomopathogenic nematode</name>
    <dbReference type="NCBI Taxonomy" id="34508"/>
    <lineage>
        <taxon>Eukaryota</taxon>
        <taxon>Metazoa</taxon>
        <taxon>Ecdysozoa</taxon>
        <taxon>Nematoda</taxon>
        <taxon>Chromadorea</taxon>
        <taxon>Rhabditida</taxon>
        <taxon>Tylenchina</taxon>
        <taxon>Panagrolaimomorpha</taxon>
        <taxon>Strongyloidoidea</taxon>
        <taxon>Steinernematidae</taxon>
        <taxon>Steinernema</taxon>
    </lineage>
</organism>
<accession>A0A4U5PCD5</accession>
<name>A0A4U5PCD5_STECR</name>
<comment type="caution">
    <text evidence="3">The sequence shown here is derived from an EMBL/GenBank/DDBJ whole genome shotgun (WGS) entry which is preliminary data.</text>
</comment>
<dbReference type="AlphaFoldDB" id="A0A4U5PCD5"/>
<evidence type="ECO:0000313" key="3">
    <source>
        <dbReference type="EMBL" id="TKR93960.1"/>
    </source>
</evidence>
<evidence type="ECO:0000256" key="1">
    <source>
        <dbReference type="SAM" id="MobiDB-lite"/>
    </source>
</evidence>
<evidence type="ECO:0000259" key="2">
    <source>
        <dbReference type="PROSITE" id="PS51644"/>
    </source>
</evidence>
<reference evidence="3 4" key="2">
    <citation type="journal article" date="2019" name="G3 (Bethesda)">
        <title>Hybrid Assembly of the Genome of the Entomopathogenic Nematode Steinernema carpocapsae Identifies the X-Chromosome.</title>
        <authorList>
            <person name="Serra L."/>
            <person name="Macchietto M."/>
            <person name="Macias-Munoz A."/>
            <person name="McGill C.J."/>
            <person name="Rodriguez I.M."/>
            <person name="Rodriguez B."/>
            <person name="Murad R."/>
            <person name="Mortazavi A."/>
        </authorList>
    </citation>
    <scope>NUCLEOTIDE SEQUENCE [LARGE SCALE GENOMIC DNA]</scope>
    <source>
        <strain evidence="3 4">ALL</strain>
    </source>
</reference>
<protein>
    <recommendedName>
        <fullName evidence="2">HTH OST-type domain-containing protein</fullName>
    </recommendedName>
</protein>